<evidence type="ECO:0000313" key="2">
    <source>
        <dbReference type="EMBL" id="MBD2871636.1"/>
    </source>
</evidence>
<name>A0A927H7I0_9BACL</name>
<reference evidence="2" key="1">
    <citation type="submission" date="2020-09" db="EMBL/GenBank/DDBJ databases">
        <title>A novel bacterium of genus Paenibacillus, isolated from South China Sea.</title>
        <authorList>
            <person name="Huang H."/>
            <person name="Mo K."/>
            <person name="Hu Y."/>
        </authorList>
    </citation>
    <scope>NUCLEOTIDE SEQUENCE</scope>
    <source>
        <strain evidence="2">IB182493</strain>
    </source>
</reference>
<gene>
    <name evidence="2" type="ORF">IDH41_23885</name>
</gene>
<dbReference type="AlphaFoldDB" id="A0A927H7I0"/>
<dbReference type="InterPro" id="IPR016181">
    <property type="entry name" value="Acyl_CoA_acyltransferase"/>
</dbReference>
<dbReference type="InterPro" id="IPR000182">
    <property type="entry name" value="GNAT_dom"/>
</dbReference>
<protein>
    <submittedName>
        <fullName evidence="2">GNAT family N-acetyltransferase</fullName>
    </submittedName>
</protein>
<dbReference type="Pfam" id="PF13302">
    <property type="entry name" value="Acetyltransf_3"/>
    <property type="match status" value="1"/>
</dbReference>
<dbReference type="EMBL" id="JACXIY010000033">
    <property type="protein sequence ID" value="MBD2871636.1"/>
    <property type="molecule type" value="Genomic_DNA"/>
</dbReference>
<accession>A0A927H7I0</accession>
<dbReference type="Gene3D" id="3.40.630.30">
    <property type="match status" value="1"/>
</dbReference>
<organism evidence="2 3">
    <name type="scientific">Paenibacillus arenilitoris</name>
    <dbReference type="NCBI Taxonomy" id="2772299"/>
    <lineage>
        <taxon>Bacteria</taxon>
        <taxon>Bacillati</taxon>
        <taxon>Bacillota</taxon>
        <taxon>Bacilli</taxon>
        <taxon>Bacillales</taxon>
        <taxon>Paenibacillaceae</taxon>
        <taxon>Paenibacillus</taxon>
    </lineage>
</organism>
<keyword evidence="3" id="KW-1185">Reference proteome</keyword>
<dbReference type="GO" id="GO:0016747">
    <property type="term" value="F:acyltransferase activity, transferring groups other than amino-acyl groups"/>
    <property type="evidence" value="ECO:0007669"/>
    <property type="project" value="InterPro"/>
</dbReference>
<comment type="caution">
    <text evidence="2">The sequence shown here is derived from an EMBL/GenBank/DDBJ whole genome shotgun (WGS) entry which is preliminary data.</text>
</comment>
<dbReference type="Proteomes" id="UP000632125">
    <property type="component" value="Unassembled WGS sequence"/>
</dbReference>
<evidence type="ECO:0000259" key="1">
    <source>
        <dbReference type="PROSITE" id="PS51186"/>
    </source>
</evidence>
<proteinExistence type="predicted"/>
<dbReference type="PROSITE" id="PS51186">
    <property type="entry name" value="GNAT"/>
    <property type="match status" value="1"/>
</dbReference>
<dbReference type="RefSeq" id="WP_190865672.1">
    <property type="nucleotide sequence ID" value="NZ_JACXIY010000033.1"/>
</dbReference>
<feature type="domain" description="N-acetyltransferase" evidence="1">
    <location>
        <begin position="1"/>
        <end position="156"/>
    </location>
</feature>
<evidence type="ECO:0000313" key="3">
    <source>
        <dbReference type="Proteomes" id="UP000632125"/>
    </source>
</evidence>
<dbReference type="SUPFAM" id="SSF55729">
    <property type="entry name" value="Acyl-CoA N-acyltransferases (Nat)"/>
    <property type="match status" value="1"/>
</dbReference>
<sequence length="159" mass="17659">MTIRPLEIGHARDICGWTYEAPFDVFNWPSWEHMQKDGIEFGDPVLREEQYAAVLGDSRELIGYAQFFPIAGVTRLGFGLRPDLCGGGLGPAFVRVIALEASERTPGNEIDLEVLAWNTRAIRAYERAGFRIADSYARPTPSGYADFHCMVFDPASAAD</sequence>